<accession>A0A5P2G0L3</accession>
<dbReference type="Proteomes" id="UP000292424">
    <property type="component" value="Chromosome"/>
</dbReference>
<gene>
    <name evidence="2" type="ORF">E0W69_010010</name>
</gene>
<evidence type="ECO:0000259" key="1">
    <source>
        <dbReference type="Pfam" id="PF12728"/>
    </source>
</evidence>
<feature type="domain" description="Helix-turn-helix" evidence="1">
    <location>
        <begin position="47"/>
        <end position="97"/>
    </location>
</feature>
<dbReference type="RefSeq" id="WP_131329921.1">
    <property type="nucleotide sequence ID" value="NZ_CP044016.1"/>
</dbReference>
<name>A0A5P2G0L3_9BACT</name>
<dbReference type="InterPro" id="IPR041657">
    <property type="entry name" value="HTH_17"/>
</dbReference>
<dbReference type="KEGG" id="arac:E0W69_010010"/>
<evidence type="ECO:0000313" key="2">
    <source>
        <dbReference type="EMBL" id="QES88975.1"/>
    </source>
</evidence>
<dbReference type="AlphaFoldDB" id="A0A5P2G0L3"/>
<protein>
    <submittedName>
        <fullName evidence="2">Helix-turn-helix domain-containing protein</fullName>
    </submittedName>
</protein>
<sequence>MENAMTYNPFETILARLDQIQLRLDIISANLPKSKVVEILKDPNDILDTRSIAKVLGTPESTVRGYINEVDKTKALPAYKHGKGYRIRRAKLQQWADEVFLQKVVQPDNTFHPEVSMDDILEEDNGIAPSFMRKVHQRRIEQIYSTKQ</sequence>
<organism evidence="2 3">
    <name type="scientific">Rhizosphaericola mali</name>
    <dbReference type="NCBI Taxonomy" id="2545455"/>
    <lineage>
        <taxon>Bacteria</taxon>
        <taxon>Pseudomonadati</taxon>
        <taxon>Bacteroidota</taxon>
        <taxon>Chitinophagia</taxon>
        <taxon>Chitinophagales</taxon>
        <taxon>Chitinophagaceae</taxon>
        <taxon>Rhizosphaericola</taxon>
    </lineage>
</organism>
<dbReference type="EMBL" id="CP044016">
    <property type="protein sequence ID" value="QES88975.1"/>
    <property type="molecule type" value="Genomic_DNA"/>
</dbReference>
<reference evidence="2 3" key="1">
    <citation type="submission" date="2019-09" db="EMBL/GenBank/DDBJ databases">
        <title>Complete genome sequence of Arachidicoccus sp. B3-10 isolated from apple orchard soil.</title>
        <authorList>
            <person name="Kim H.S."/>
            <person name="Han K.-I."/>
            <person name="Suh M.K."/>
            <person name="Lee K.C."/>
            <person name="Eom M.K."/>
            <person name="Kim J.-S."/>
            <person name="Kang S.W."/>
            <person name="Sin Y."/>
            <person name="Lee J.-S."/>
        </authorList>
    </citation>
    <scope>NUCLEOTIDE SEQUENCE [LARGE SCALE GENOMIC DNA]</scope>
    <source>
        <strain evidence="2 3">B3-10</strain>
    </source>
</reference>
<proteinExistence type="predicted"/>
<keyword evidence="3" id="KW-1185">Reference proteome</keyword>
<dbReference type="Pfam" id="PF12728">
    <property type="entry name" value="HTH_17"/>
    <property type="match status" value="1"/>
</dbReference>
<evidence type="ECO:0000313" key="3">
    <source>
        <dbReference type="Proteomes" id="UP000292424"/>
    </source>
</evidence>
<dbReference type="OrthoDB" id="677963at2"/>